<dbReference type="InterPro" id="IPR000340">
    <property type="entry name" value="Dual-sp_phosphatase_cat-dom"/>
</dbReference>
<accession>A0A109UY69</accession>
<dbReference type="GO" id="GO:0051896">
    <property type="term" value="P:regulation of phosphatidylinositol 3-kinase/protein kinase B signal transduction"/>
    <property type="evidence" value="ECO:0007669"/>
    <property type="project" value="TreeGrafter"/>
</dbReference>
<dbReference type="InterPro" id="IPR016130">
    <property type="entry name" value="Tyr_Pase_AS"/>
</dbReference>
<dbReference type="GO" id="GO:0005886">
    <property type="term" value="C:plasma membrane"/>
    <property type="evidence" value="ECO:0007669"/>
    <property type="project" value="TreeGrafter"/>
</dbReference>
<evidence type="ECO:0000313" key="5">
    <source>
        <dbReference type="EMBL" id="AMD19728.1"/>
    </source>
</evidence>
<dbReference type="PANTHER" id="PTHR12305">
    <property type="entry name" value="PHOSPHATASE WITH HOMOLOGY TO TENSIN"/>
    <property type="match status" value="1"/>
</dbReference>
<feature type="domain" description="Phosphatase tensin-type" evidence="4">
    <location>
        <begin position="22"/>
        <end position="256"/>
    </location>
</feature>
<name>A0A109UY69_9SACH</name>
<dbReference type="InterPro" id="IPR051281">
    <property type="entry name" value="Dual-spec_lipid-protein_phosph"/>
</dbReference>
<dbReference type="GO" id="GO:0005829">
    <property type="term" value="C:cytosol"/>
    <property type="evidence" value="ECO:0007669"/>
    <property type="project" value="TreeGrafter"/>
</dbReference>
<reference evidence="5 6" key="1">
    <citation type="submission" date="2016-01" db="EMBL/GenBank/DDBJ databases">
        <title>Genome sequence of the yeast Holleya sinecauda.</title>
        <authorList>
            <person name="Dietrich F.S."/>
        </authorList>
    </citation>
    <scope>NUCLEOTIDE SEQUENCE [LARGE SCALE GENOMIC DNA]</scope>
    <source>
        <strain evidence="5 6">ATCC 58844</strain>
    </source>
</reference>
<dbReference type="GeneID" id="28722942"/>
<proteinExistence type="predicted"/>
<evidence type="ECO:0000313" key="6">
    <source>
        <dbReference type="Proteomes" id="UP000243052"/>
    </source>
</evidence>
<dbReference type="SUPFAM" id="SSF52799">
    <property type="entry name" value="(Phosphotyrosine protein) phosphatases II"/>
    <property type="match status" value="1"/>
</dbReference>
<dbReference type="GO" id="GO:0005634">
    <property type="term" value="C:nucleus"/>
    <property type="evidence" value="ECO:0007669"/>
    <property type="project" value="TreeGrafter"/>
</dbReference>
<keyword evidence="2" id="KW-0378">Hydrolase</keyword>
<dbReference type="PROSITE" id="PS50056">
    <property type="entry name" value="TYR_PHOSPHATASE_2"/>
    <property type="match status" value="1"/>
</dbReference>
<sequence>MSLPKFTPENIIKSIYSTPVNRHKNSLGLVLDLTYISNKLIVCSYPVTKYPRMFYRNSLKDLVVFLNFHHGVGNWKIFNLKVEVCDADYTDEDIEALIDGVPLKSSADSFRSRSNPTTLQSLTLLKHSIPFGMDKSFATPLSAPVAKKRHRRDLVVRRGWLDHFPPPFTLLQEIVDEIHDYLSLDSARVAVIHCKMGKGRSGTVTIAYLMKYRQIPMIESCHLFMSTRFKPGISRGVTIYSQLRYLRYHETFICYDATQRPQIIEQLKKSAFTITSLEFTNALGTITRDIIGAACIIEIKIQKYTPGNDGLIDLFCIECDDDEEIVNYIDGKCIVTPNTIIDTSDMRISFGLRSRTTEFINSVTKLTSTAYCWLNLFWETVSCSRSLSSTSFMIDELQAEIGSSIGQPSFTIKWEDLDGAKGTMNKGLRLFDSLTLHWNICSESNQATTEAGN</sequence>
<dbReference type="GO" id="GO:0016314">
    <property type="term" value="F:phosphatidylinositol-3,4,5-trisphosphate 3-phosphatase activity"/>
    <property type="evidence" value="ECO:0007669"/>
    <property type="project" value="UniProtKB-EC"/>
</dbReference>
<dbReference type="Pfam" id="PF00782">
    <property type="entry name" value="DSPc"/>
    <property type="match status" value="1"/>
</dbReference>
<feature type="domain" description="Tyrosine specific protein phosphatases" evidence="3">
    <location>
        <begin position="172"/>
        <end position="261"/>
    </location>
</feature>
<dbReference type="AlphaFoldDB" id="A0A109UY69"/>
<dbReference type="EC" id="3.1.3.67" evidence="1"/>
<organism evidence="5 6">
    <name type="scientific">Eremothecium sinecaudum</name>
    <dbReference type="NCBI Taxonomy" id="45286"/>
    <lineage>
        <taxon>Eukaryota</taxon>
        <taxon>Fungi</taxon>
        <taxon>Dikarya</taxon>
        <taxon>Ascomycota</taxon>
        <taxon>Saccharomycotina</taxon>
        <taxon>Saccharomycetes</taxon>
        <taxon>Saccharomycetales</taxon>
        <taxon>Saccharomycetaceae</taxon>
        <taxon>Eremothecium</taxon>
    </lineage>
</organism>
<dbReference type="InterPro" id="IPR029021">
    <property type="entry name" value="Prot-tyrosine_phosphatase-like"/>
</dbReference>
<dbReference type="STRING" id="45286.A0A109UY69"/>
<dbReference type="OrthoDB" id="16692at2759"/>
<evidence type="ECO:0000256" key="1">
    <source>
        <dbReference type="ARBA" id="ARBA00013015"/>
    </source>
</evidence>
<keyword evidence="6" id="KW-1185">Reference proteome</keyword>
<protein>
    <recommendedName>
        <fullName evidence="1">phosphatidylinositol-3,4,5-trisphosphate 3-phosphatase</fullName>
        <ecNumber evidence="1">3.1.3.67</ecNumber>
    </recommendedName>
</protein>
<gene>
    <name evidence="5" type="ORF">AW171_hschr31578</name>
</gene>
<dbReference type="PROSITE" id="PS00383">
    <property type="entry name" value="TYR_PHOSPHATASE_1"/>
    <property type="match status" value="1"/>
</dbReference>
<dbReference type="Gene3D" id="3.90.190.10">
    <property type="entry name" value="Protein tyrosine phosphatase superfamily"/>
    <property type="match status" value="1"/>
</dbReference>
<dbReference type="PANTHER" id="PTHR12305:SF81">
    <property type="entry name" value="PHOSPHATIDYLINOSITOL 3,4,5-TRISPHOSPHATE 3-PHOSPHATASE AND DUAL-SPECIFICITY PROTEIN PHOSPHATASE PTEN"/>
    <property type="match status" value="1"/>
</dbReference>
<dbReference type="GO" id="GO:0043491">
    <property type="term" value="P:phosphatidylinositol 3-kinase/protein kinase B signal transduction"/>
    <property type="evidence" value="ECO:0007669"/>
    <property type="project" value="TreeGrafter"/>
</dbReference>
<evidence type="ECO:0000259" key="3">
    <source>
        <dbReference type="PROSITE" id="PS50056"/>
    </source>
</evidence>
<evidence type="ECO:0000259" key="4">
    <source>
        <dbReference type="PROSITE" id="PS51181"/>
    </source>
</evidence>
<dbReference type="InterPro" id="IPR000387">
    <property type="entry name" value="Tyr_Pase_dom"/>
</dbReference>
<dbReference type="PROSITE" id="PS51181">
    <property type="entry name" value="PPASE_TENSIN"/>
    <property type="match status" value="1"/>
</dbReference>
<dbReference type="EMBL" id="CP014243">
    <property type="protein sequence ID" value="AMD19728.1"/>
    <property type="molecule type" value="Genomic_DNA"/>
</dbReference>
<dbReference type="CDD" id="cd14497">
    <property type="entry name" value="PTP_PTEN-like"/>
    <property type="match status" value="1"/>
</dbReference>
<dbReference type="InterPro" id="IPR029023">
    <property type="entry name" value="Tensin_phosphatase"/>
</dbReference>
<dbReference type="GO" id="GO:0042995">
    <property type="term" value="C:cell projection"/>
    <property type="evidence" value="ECO:0007669"/>
    <property type="project" value="TreeGrafter"/>
</dbReference>
<dbReference type="GO" id="GO:0004725">
    <property type="term" value="F:protein tyrosine phosphatase activity"/>
    <property type="evidence" value="ECO:0007669"/>
    <property type="project" value="TreeGrafter"/>
</dbReference>
<dbReference type="RefSeq" id="XP_017986724.1">
    <property type="nucleotide sequence ID" value="XM_018131388.1"/>
</dbReference>
<dbReference type="Proteomes" id="UP000243052">
    <property type="component" value="Chromosome iii"/>
</dbReference>
<dbReference type="GO" id="GO:0046856">
    <property type="term" value="P:phosphatidylinositol dephosphorylation"/>
    <property type="evidence" value="ECO:0007669"/>
    <property type="project" value="TreeGrafter"/>
</dbReference>
<evidence type="ECO:0000256" key="2">
    <source>
        <dbReference type="ARBA" id="ARBA00022801"/>
    </source>
</evidence>